<dbReference type="InterPro" id="IPR051404">
    <property type="entry name" value="TA_system_antitoxin"/>
</dbReference>
<proteinExistence type="predicted"/>
<dbReference type="AlphaFoldDB" id="A0AA35R5N7"/>
<dbReference type="InterPro" id="IPR035069">
    <property type="entry name" value="TTHA1013/TTHA0281-like"/>
</dbReference>
<dbReference type="Proteomes" id="UP001174909">
    <property type="component" value="Unassembled WGS sequence"/>
</dbReference>
<dbReference type="Pfam" id="PF15919">
    <property type="entry name" value="HicB_lk_antitox"/>
    <property type="match status" value="1"/>
</dbReference>
<dbReference type="SUPFAM" id="SSF143100">
    <property type="entry name" value="TTHA1013/TTHA0281-like"/>
    <property type="match status" value="2"/>
</dbReference>
<dbReference type="PANTHER" id="PTHR34504:SF2">
    <property type="entry name" value="UPF0150 PROTEIN SSL0259"/>
    <property type="match status" value="1"/>
</dbReference>
<evidence type="ECO:0000259" key="1">
    <source>
        <dbReference type="Pfam" id="PF15919"/>
    </source>
</evidence>
<evidence type="ECO:0000313" key="2">
    <source>
        <dbReference type="EMBL" id="CAI8003253.1"/>
    </source>
</evidence>
<organism evidence="2 3">
    <name type="scientific">Geodia barretti</name>
    <name type="common">Barrett's horny sponge</name>
    <dbReference type="NCBI Taxonomy" id="519541"/>
    <lineage>
        <taxon>Eukaryota</taxon>
        <taxon>Metazoa</taxon>
        <taxon>Porifera</taxon>
        <taxon>Demospongiae</taxon>
        <taxon>Heteroscleromorpha</taxon>
        <taxon>Tetractinellida</taxon>
        <taxon>Astrophorina</taxon>
        <taxon>Geodiidae</taxon>
        <taxon>Geodia</taxon>
    </lineage>
</organism>
<dbReference type="PANTHER" id="PTHR34504">
    <property type="entry name" value="ANTITOXIN HICB"/>
    <property type="match status" value="1"/>
</dbReference>
<feature type="domain" description="HicB-like antitoxin of toxin-antitoxin system" evidence="1">
    <location>
        <begin position="85"/>
        <end position="130"/>
    </location>
</feature>
<dbReference type="EMBL" id="CASHTH010000514">
    <property type="protein sequence ID" value="CAI8003253.1"/>
    <property type="molecule type" value="Genomic_DNA"/>
</dbReference>
<protein>
    <submittedName>
        <fullName evidence="2">UPF0150 protein Ta0767</fullName>
    </submittedName>
</protein>
<gene>
    <name evidence="2" type="ORF">GBAR_LOCUS3594</name>
</gene>
<sequence length="155" mass="16925">MKYRVLLHKTEAGYVAICPGLPDSKAQGATAEEALENVRYEISGSVSEREGRFWQDGDEDERLEEVEVAVGGRFDVGSGGSSARYPICVIKHSEGYAVSCPMLPGCFSQGNTMDEALSNIQIAIREWLISAQEVLLLGKPDIEVIEKDDEDQDAA</sequence>
<reference evidence="2" key="1">
    <citation type="submission" date="2023-03" db="EMBL/GenBank/DDBJ databases">
        <authorList>
            <person name="Steffen K."/>
            <person name="Cardenas P."/>
        </authorList>
    </citation>
    <scope>NUCLEOTIDE SEQUENCE</scope>
</reference>
<keyword evidence="3" id="KW-1185">Reference proteome</keyword>
<evidence type="ECO:0000313" key="3">
    <source>
        <dbReference type="Proteomes" id="UP001174909"/>
    </source>
</evidence>
<dbReference type="InterPro" id="IPR031807">
    <property type="entry name" value="HicB-like"/>
</dbReference>
<accession>A0AA35R5N7</accession>
<comment type="caution">
    <text evidence="2">The sequence shown here is derived from an EMBL/GenBank/DDBJ whole genome shotgun (WGS) entry which is preliminary data.</text>
</comment>
<dbReference type="Gene3D" id="3.30.160.250">
    <property type="match status" value="2"/>
</dbReference>
<name>A0AA35R5N7_GEOBA</name>